<dbReference type="KEGG" id="prv:G7070_15475"/>
<gene>
    <name evidence="2" type="ORF">G7070_15475</name>
</gene>
<reference evidence="2 3" key="1">
    <citation type="submission" date="2020-03" db="EMBL/GenBank/DDBJ databases">
        <title>Propioniciclava sp. nov., isolated from Hydrophilus acuminatus.</title>
        <authorList>
            <person name="Hyun D.-W."/>
            <person name="Bae J.-W."/>
        </authorList>
    </citation>
    <scope>NUCLEOTIDE SEQUENCE [LARGE SCALE GENOMIC DNA]</scope>
    <source>
        <strain evidence="2 3">HDW11</strain>
    </source>
</reference>
<protein>
    <submittedName>
        <fullName evidence="2">ThuA domain-containing protein</fullName>
    </submittedName>
</protein>
<dbReference type="Proteomes" id="UP000501058">
    <property type="component" value="Chromosome"/>
</dbReference>
<dbReference type="InterPro" id="IPR029010">
    <property type="entry name" value="ThuA-like"/>
</dbReference>
<dbReference type="InterPro" id="IPR029062">
    <property type="entry name" value="Class_I_gatase-like"/>
</dbReference>
<dbReference type="Pfam" id="PF06283">
    <property type="entry name" value="ThuA"/>
    <property type="match status" value="1"/>
</dbReference>
<dbReference type="SUPFAM" id="SSF52317">
    <property type="entry name" value="Class I glutamine amidotransferase-like"/>
    <property type="match status" value="1"/>
</dbReference>
<evidence type="ECO:0000259" key="1">
    <source>
        <dbReference type="Pfam" id="PF06283"/>
    </source>
</evidence>
<accession>A0A6G7Y9Q0</accession>
<proteinExistence type="predicted"/>
<organism evidence="2 3">
    <name type="scientific">Propioniciclava coleopterorum</name>
    <dbReference type="NCBI Taxonomy" id="2714937"/>
    <lineage>
        <taxon>Bacteria</taxon>
        <taxon>Bacillati</taxon>
        <taxon>Actinomycetota</taxon>
        <taxon>Actinomycetes</taxon>
        <taxon>Propionibacteriales</taxon>
        <taxon>Propionibacteriaceae</taxon>
        <taxon>Propioniciclava</taxon>
    </lineage>
</organism>
<evidence type="ECO:0000313" key="3">
    <source>
        <dbReference type="Proteomes" id="UP000501058"/>
    </source>
</evidence>
<dbReference type="RefSeq" id="WP_166234475.1">
    <property type="nucleotide sequence ID" value="NZ_CP049865.1"/>
</dbReference>
<dbReference type="CDD" id="cd01653">
    <property type="entry name" value="GATase1"/>
    <property type="match status" value="1"/>
</dbReference>
<feature type="domain" description="ThuA-like" evidence="1">
    <location>
        <begin position="3"/>
        <end position="224"/>
    </location>
</feature>
<dbReference type="AlphaFoldDB" id="A0A6G7Y9Q0"/>
<keyword evidence="3" id="KW-1185">Reference proteome</keyword>
<evidence type="ECO:0000313" key="2">
    <source>
        <dbReference type="EMBL" id="QIK73406.1"/>
    </source>
</evidence>
<sequence length="233" mass="25066">MPRVLIFSGAGRYADPWHPFEETTAAIADVARGIGADVTINHSTPDAFASLADVDLVVVNAGGGDPHDRPAPEPVWDAAQAQLAEYLAAGGPLLGTHTAAAAFPDWPSWRELFGGAWVRGTSFHPERNYALFEATPDFVDHPIFAGIEAPAGLPALAGRPAVLCYDERYSAMVLGEDARPHLVHETGEKLEVCGWVTGDRIIYDGLGHNARSYESSSRRRLLANEMTHLLSLS</sequence>
<dbReference type="Gene3D" id="3.40.50.880">
    <property type="match status" value="1"/>
</dbReference>
<name>A0A6G7Y9Q0_9ACTN</name>
<dbReference type="EMBL" id="CP049865">
    <property type="protein sequence ID" value="QIK73406.1"/>
    <property type="molecule type" value="Genomic_DNA"/>
</dbReference>